<dbReference type="OrthoDB" id="983172at2"/>
<dbReference type="Proteomes" id="UP000220102">
    <property type="component" value="Unassembled WGS sequence"/>
</dbReference>
<name>A0A2A8CVN4_9BACT</name>
<evidence type="ECO:0000256" key="1">
    <source>
        <dbReference type="SAM" id="Phobius"/>
    </source>
</evidence>
<gene>
    <name evidence="2" type="ORF">CRI94_14245</name>
</gene>
<protein>
    <submittedName>
        <fullName evidence="2">Uncharacterized protein</fullName>
    </submittedName>
</protein>
<organism evidence="2 3">
    <name type="scientific">Longibacter salinarum</name>
    <dbReference type="NCBI Taxonomy" id="1850348"/>
    <lineage>
        <taxon>Bacteria</taxon>
        <taxon>Pseudomonadati</taxon>
        <taxon>Rhodothermota</taxon>
        <taxon>Rhodothermia</taxon>
        <taxon>Rhodothermales</taxon>
        <taxon>Salisaetaceae</taxon>
        <taxon>Longibacter</taxon>
    </lineage>
</organism>
<dbReference type="AlphaFoldDB" id="A0A2A8CVN4"/>
<sequence>MDLNRYYTKWSIFHGAFFGGPIVGGYLLSRNFKVLGNESRSSSALWGGVMLALFGMILFLLLPDEWVTTTLTVAIAGFWAGLSMTVYLQFQKDELDTDARDNLRPASAWRVAGITLAGMFVYICMIGVFSVPTMLSSLSLPGSNSGAEASLVEHEANRIEQIAGSLSGSTIRTEDTARSVYFEPPVTEEHASTTGMYLEAIGVFSNGPGSIPAVKLETDAEGFRLLLPVSSTARGTKPFLGIVESIIVDLSRWLDAPVQVSTVSIDPEGNRSEITYRESDFSASPA</sequence>
<dbReference type="EMBL" id="PDEQ01000007">
    <property type="protein sequence ID" value="PEN12670.1"/>
    <property type="molecule type" value="Genomic_DNA"/>
</dbReference>
<evidence type="ECO:0000313" key="3">
    <source>
        <dbReference type="Proteomes" id="UP000220102"/>
    </source>
</evidence>
<feature type="transmembrane region" description="Helical" evidence="1">
    <location>
        <begin position="111"/>
        <end position="135"/>
    </location>
</feature>
<dbReference type="RefSeq" id="WP_098077160.1">
    <property type="nucleotide sequence ID" value="NZ_PDEQ01000007.1"/>
</dbReference>
<feature type="transmembrane region" description="Helical" evidence="1">
    <location>
        <begin position="12"/>
        <end position="32"/>
    </location>
</feature>
<feature type="transmembrane region" description="Helical" evidence="1">
    <location>
        <begin position="44"/>
        <end position="62"/>
    </location>
</feature>
<feature type="transmembrane region" description="Helical" evidence="1">
    <location>
        <begin position="68"/>
        <end position="90"/>
    </location>
</feature>
<evidence type="ECO:0000313" key="2">
    <source>
        <dbReference type="EMBL" id="PEN12670.1"/>
    </source>
</evidence>
<keyword evidence="1" id="KW-1133">Transmembrane helix</keyword>
<keyword evidence="1" id="KW-0812">Transmembrane</keyword>
<keyword evidence="3" id="KW-1185">Reference proteome</keyword>
<comment type="caution">
    <text evidence="2">The sequence shown here is derived from an EMBL/GenBank/DDBJ whole genome shotgun (WGS) entry which is preliminary data.</text>
</comment>
<accession>A0A2A8CVN4</accession>
<keyword evidence="1" id="KW-0472">Membrane</keyword>
<proteinExistence type="predicted"/>
<reference evidence="2 3" key="1">
    <citation type="submission" date="2017-10" db="EMBL/GenBank/DDBJ databases">
        <title>Draft genome of Longibacter Salinarum.</title>
        <authorList>
            <person name="Goh K.M."/>
            <person name="Shamsir M.S."/>
            <person name="Lim S.W."/>
        </authorList>
    </citation>
    <scope>NUCLEOTIDE SEQUENCE [LARGE SCALE GENOMIC DNA]</scope>
    <source>
        <strain evidence="2 3">KCTC 52045</strain>
    </source>
</reference>